<evidence type="ECO:0000256" key="6">
    <source>
        <dbReference type="ARBA" id="ARBA00022694"/>
    </source>
</evidence>
<dbReference type="GO" id="GO:0003725">
    <property type="term" value="F:double-stranded RNA binding"/>
    <property type="evidence" value="ECO:0007669"/>
    <property type="project" value="InterPro"/>
</dbReference>
<evidence type="ECO:0000256" key="7">
    <source>
        <dbReference type="ARBA" id="ARBA00022695"/>
    </source>
</evidence>
<dbReference type="PANTHER" id="PTHR17490">
    <property type="entry name" value="SUA5"/>
    <property type="match status" value="1"/>
</dbReference>
<evidence type="ECO:0000256" key="11">
    <source>
        <dbReference type="ARBA" id="ARBA00048366"/>
    </source>
</evidence>
<dbReference type="GO" id="GO:0005524">
    <property type="term" value="F:ATP binding"/>
    <property type="evidence" value="ECO:0007669"/>
    <property type="project" value="UniProtKB-KW"/>
</dbReference>
<evidence type="ECO:0000256" key="12">
    <source>
        <dbReference type="SAM" id="MobiDB-lite"/>
    </source>
</evidence>
<dbReference type="GO" id="GO:0005737">
    <property type="term" value="C:cytoplasm"/>
    <property type="evidence" value="ECO:0007669"/>
    <property type="project" value="UniProtKB-SubCell"/>
</dbReference>
<keyword evidence="5" id="KW-0808">Transferase</keyword>
<keyword evidence="15" id="KW-1185">Reference proteome</keyword>
<evidence type="ECO:0000256" key="5">
    <source>
        <dbReference type="ARBA" id="ARBA00022679"/>
    </source>
</evidence>
<keyword evidence="4" id="KW-0963">Cytoplasm</keyword>
<evidence type="ECO:0000256" key="4">
    <source>
        <dbReference type="ARBA" id="ARBA00022490"/>
    </source>
</evidence>
<evidence type="ECO:0000313" key="15">
    <source>
        <dbReference type="Proteomes" id="UP000188235"/>
    </source>
</evidence>
<dbReference type="NCBIfam" id="TIGR00057">
    <property type="entry name" value="L-threonylcarbamoyladenylate synthase"/>
    <property type="match status" value="1"/>
</dbReference>
<dbReference type="RefSeq" id="WP_077351933.1">
    <property type="nucleotide sequence ID" value="NZ_CP019607.1"/>
</dbReference>
<evidence type="ECO:0000256" key="2">
    <source>
        <dbReference type="ARBA" id="ARBA00007663"/>
    </source>
</evidence>
<dbReference type="STRING" id="399497.BW733_15810"/>
<evidence type="ECO:0000256" key="3">
    <source>
        <dbReference type="ARBA" id="ARBA00012584"/>
    </source>
</evidence>
<feature type="domain" description="YrdC-like" evidence="13">
    <location>
        <begin position="15"/>
        <end position="201"/>
    </location>
</feature>
<dbReference type="KEGG" id="tfa:BW733_15810"/>
<dbReference type="AlphaFoldDB" id="A0A1Q2D136"/>
<dbReference type="GO" id="GO:0006450">
    <property type="term" value="P:regulation of translational fidelity"/>
    <property type="evidence" value="ECO:0007669"/>
    <property type="project" value="TreeGrafter"/>
</dbReference>
<evidence type="ECO:0000256" key="8">
    <source>
        <dbReference type="ARBA" id="ARBA00022741"/>
    </source>
</evidence>
<dbReference type="Pfam" id="PF01300">
    <property type="entry name" value="Sua5_yciO_yrdC"/>
    <property type="match status" value="1"/>
</dbReference>
<gene>
    <name evidence="14" type="ORF">BW733_15810</name>
</gene>
<reference evidence="14 15" key="1">
    <citation type="journal article" date="2008" name="Int. J. Syst. Evol. Microbiol.">
        <title>Tessaracoccus flavescens sp. nov., isolated from marine sediment.</title>
        <authorList>
            <person name="Lee D.W."/>
            <person name="Lee S.D."/>
        </authorList>
    </citation>
    <scope>NUCLEOTIDE SEQUENCE [LARGE SCALE GENOMIC DNA]</scope>
    <source>
        <strain evidence="14 15">SST-39T</strain>
    </source>
</reference>
<dbReference type="EMBL" id="CP019607">
    <property type="protein sequence ID" value="AQP52068.1"/>
    <property type="molecule type" value="Genomic_DNA"/>
</dbReference>
<feature type="compositionally biased region" description="Low complexity" evidence="12">
    <location>
        <begin position="218"/>
        <end position="232"/>
    </location>
</feature>
<evidence type="ECO:0000259" key="13">
    <source>
        <dbReference type="PROSITE" id="PS51163"/>
    </source>
</evidence>
<dbReference type="InterPro" id="IPR050156">
    <property type="entry name" value="TC-AMP_synthase_SUA5"/>
</dbReference>
<dbReference type="GO" id="GO:0061710">
    <property type="term" value="F:L-threonylcarbamoyladenylate synthase"/>
    <property type="evidence" value="ECO:0007669"/>
    <property type="project" value="UniProtKB-EC"/>
</dbReference>
<protein>
    <recommendedName>
        <fullName evidence="10">L-threonylcarbamoyladenylate synthase</fullName>
        <ecNumber evidence="3">2.7.7.87</ecNumber>
    </recommendedName>
    <alternativeName>
        <fullName evidence="10">L-threonylcarbamoyladenylate synthase</fullName>
    </alternativeName>
</protein>
<dbReference type="GO" id="GO:0008033">
    <property type="term" value="P:tRNA processing"/>
    <property type="evidence" value="ECO:0007669"/>
    <property type="project" value="UniProtKB-KW"/>
</dbReference>
<name>A0A1Q2D136_9ACTN</name>
<feature type="compositionally biased region" description="Low complexity" evidence="12">
    <location>
        <begin position="259"/>
        <end position="278"/>
    </location>
</feature>
<dbReference type="Gene3D" id="3.90.870.10">
    <property type="entry name" value="DHBP synthase"/>
    <property type="match status" value="1"/>
</dbReference>
<dbReference type="GO" id="GO:0000049">
    <property type="term" value="F:tRNA binding"/>
    <property type="evidence" value="ECO:0007669"/>
    <property type="project" value="TreeGrafter"/>
</dbReference>
<dbReference type="InterPro" id="IPR006070">
    <property type="entry name" value="Sua5-like_dom"/>
</dbReference>
<comment type="catalytic activity">
    <reaction evidence="11">
        <text>L-threonine + hydrogencarbonate + ATP = L-threonylcarbamoyladenylate + diphosphate + H2O</text>
        <dbReference type="Rhea" id="RHEA:36407"/>
        <dbReference type="ChEBI" id="CHEBI:15377"/>
        <dbReference type="ChEBI" id="CHEBI:17544"/>
        <dbReference type="ChEBI" id="CHEBI:30616"/>
        <dbReference type="ChEBI" id="CHEBI:33019"/>
        <dbReference type="ChEBI" id="CHEBI:57926"/>
        <dbReference type="ChEBI" id="CHEBI:73682"/>
        <dbReference type="EC" id="2.7.7.87"/>
    </reaction>
</comment>
<dbReference type="PANTHER" id="PTHR17490:SF16">
    <property type="entry name" value="THREONYLCARBAMOYL-AMP SYNTHASE"/>
    <property type="match status" value="1"/>
</dbReference>
<dbReference type="EC" id="2.7.7.87" evidence="3"/>
<evidence type="ECO:0000313" key="14">
    <source>
        <dbReference type="EMBL" id="AQP52068.1"/>
    </source>
</evidence>
<dbReference type="InterPro" id="IPR017945">
    <property type="entry name" value="DHBP_synth_RibB-like_a/b_dom"/>
</dbReference>
<organism evidence="14 15">
    <name type="scientific">Tessaracoccus flavescens</name>
    <dbReference type="NCBI Taxonomy" id="399497"/>
    <lineage>
        <taxon>Bacteria</taxon>
        <taxon>Bacillati</taxon>
        <taxon>Actinomycetota</taxon>
        <taxon>Actinomycetes</taxon>
        <taxon>Propionibacteriales</taxon>
        <taxon>Propionibacteriaceae</taxon>
        <taxon>Tessaracoccus</taxon>
    </lineage>
</organism>
<proteinExistence type="inferred from homology"/>
<dbReference type="Proteomes" id="UP000188235">
    <property type="component" value="Chromosome"/>
</dbReference>
<evidence type="ECO:0000256" key="9">
    <source>
        <dbReference type="ARBA" id="ARBA00022840"/>
    </source>
</evidence>
<comment type="similarity">
    <text evidence="2">Belongs to the SUA5 family.</text>
</comment>
<keyword evidence="6" id="KW-0819">tRNA processing</keyword>
<feature type="region of interest" description="Disordered" evidence="12">
    <location>
        <begin position="218"/>
        <end position="287"/>
    </location>
</feature>
<sequence length="287" mass="29161">MTDTARVLNLSLDEEAALSEAAEAVRDGRCIVLPTDTVYGIGANAFDAAAVQGLLDAKERGRDMPPPVLIAEPSMLRAIADEVPEAATAMAKALWPGALTLVLKAQPRGGMDLGETNGTVAVRVPDHEGARALLRRTGPLAVSSANVSGQPAGLTCEETVEQLGERVAVYLDGGPVSGGVASTIVDFAATDQGRVLRQGAIALETLREYAPDVVAFEEPSASEPEAQEQAAPTDQVAGDAALTPSDEAGAAVEATAGDGAEPGSDAGEPAEAAEPAAADETRKAEGE</sequence>
<dbReference type="SUPFAM" id="SSF55821">
    <property type="entry name" value="YrdC/RibB"/>
    <property type="match status" value="1"/>
</dbReference>
<comment type="subcellular location">
    <subcellularLocation>
        <location evidence="1">Cytoplasm</location>
    </subcellularLocation>
</comment>
<evidence type="ECO:0000256" key="1">
    <source>
        <dbReference type="ARBA" id="ARBA00004496"/>
    </source>
</evidence>
<evidence type="ECO:0000256" key="10">
    <source>
        <dbReference type="ARBA" id="ARBA00029774"/>
    </source>
</evidence>
<keyword evidence="9" id="KW-0067">ATP-binding</keyword>
<dbReference type="PROSITE" id="PS51163">
    <property type="entry name" value="YRDC"/>
    <property type="match status" value="1"/>
</dbReference>
<dbReference type="OrthoDB" id="9814580at2"/>
<accession>A0A1Q2D136</accession>
<keyword evidence="8" id="KW-0547">Nucleotide-binding</keyword>
<keyword evidence="7" id="KW-0548">Nucleotidyltransferase</keyword>